<reference evidence="2 3" key="1">
    <citation type="submission" date="2018-06" db="EMBL/GenBank/DDBJ databases">
        <title>Actinomadura craniellae sp. nov. isolated from marine sponge Craniella sp.</title>
        <authorList>
            <person name="Li L."/>
            <person name="Xu Q.H."/>
            <person name="Lin H.W."/>
            <person name="Lu Y.H."/>
        </authorList>
    </citation>
    <scope>NUCLEOTIDE SEQUENCE [LARGE SCALE GENOMIC DNA]</scope>
    <source>
        <strain evidence="2 3">LHW63021</strain>
    </source>
</reference>
<gene>
    <name evidence="2" type="ORF">DPM19_17440</name>
</gene>
<dbReference type="PANTHER" id="PTHR38011">
    <property type="entry name" value="DIHYDROFOLATE REDUCTASE FAMILY PROTEIN (AFU_ORTHOLOGUE AFUA_8G06820)"/>
    <property type="match status" value="1"/>
</dbReference>
<evidence type="ECO:0000259" key="1">
    <source>
        <dbReference type="Pfam" id="PF01872"/>
    </source>
</evidence>
<keyword evidence="3" id="KW-1185">Reference proteome</keyword>
<dbReference type="RefSeq" id="WP_111868973.1">
    <property type="nucleotide sequence ID" value="NZ_QLYX01000007.1"/>
</dbReference>
<evidence type="ECO:0000313" key="3">
    <source>
        <dbReference type="Proteomes" id="UP000251891"/>
    </source>
</evidence>
<proteinExistence type="predicted"/>
<dbReference type="Pfam" id="PF01872">
    <property type="entry name" value="RibD_C"/>
    <property type="match status" value="1"/>
</dbReference>
<name>A0A365H4P0_9ACTN</name>
<dbReference type="OrthoDB" id="7949219at2"/>
<dbReference type="InterPro" id="IPR050765">
    <property type="entry name" value="Riboflavin_Biosynth_HTPR"/>
</dbReference>
<accession>A0A365H4P0</accession>
<dbReference type="InterPro" id="IPR002734">
    <property type="entry name" value="RibDG_C"/>
</dbReference>
<dbReference type="GO" id="GO:0009231">
    <property type="term" value="P:riboflavin biosynthetic process"/>
    <property type="evidence" value="ECO:0007669"/>
    <property type="project" value="InterPro"/>
</dbReference>
<dbReference type="PANTHER" id="PTHR38011:SF11">
    <property type="entry name" value="2,5-DIAMINO-6-RIBOSYLAMINO-4(3H)-PYRIMIDINONE 5'-PHOSPHATE REDUCTASE"/>
    <property type="match status" value="1"/>
</dbReference>
<dbReference type="Proteomes" id="UP000251891">
    <property type="component" value="Unassembled WGS sequence"/>
</dbReference>
<dbReference type="GO" id="GO:0008703">
    <property type="term" value="F:5-amino-6-(5-phosphoribosylamino)uracil reductase activity"/>
    <property type="evidence" value="ECO:0007669"/>
    <property type="project" value="InterPro"/>
</dbReference>
<protein>
    <recommendedName>
        <fullName evidence="1">Bacterial bifunctional deaminase-reductase C-terminal domain-containing protein</fullName>
    </recommendedName>
</protein>
<dbReference type="EMBL" id="QLYX01000007">
    <property type="protein sequence ID" value="RAY14061.1"/>
    <property type="molecule type" value="Genomic_DNA"/>
</dbReference>
<organism evidence="2 3">
    <name type="scientific">Actinomadura craniellae</name>
    <dbReference type="NCBI Taxonomy" id="2231787"/>
    <lineage>
        <taxon>Bacteria</taxon>
        <taxon>Bacillati</taxon>
        <taxon>Actinomycetota</taxon>
        <taxon>Actinomycetes</taxon>
        <taxon>Streptosporangiales</taxon>
        <taxon>Thermomonosporaceae</taxon>
        <taxon>Actinomadura</taxon>
    </lineage>
</organism>
<dbReference type="InterPro" id="IPR024072">
    <property type="entry name" value="DHFR-like_dom_sf"/>
</dbReference>
<dbReference type="AlphaFoldDB" id="A0A365H4P0"/>
<evidence type="ECO:0000313" key="2">
    <source>
        <dbReference type="EMBL" id="RAY14061.1"/>
    </source>
</evidence>
<dbReference type="Gene3D" id="3.40.430.10">
    <property type="entry name" value="Dihydrofolate Reductase, subunit A"/>
    <property type="match status" value="1"/>
</dbReference>
<comment type="caution">
    <text evidence="2">The sequence shown here is derived from an EMBL/GenBank/DDBJ whole genome shotgun (WGS) entry which is preliminary data.</text>
</comment>
<sequence>MRKLIESTFVTLDGVIDSPHKWGSPYWDQEHAGYGDRLFSACDALLLGRETYEAFAQAWPQMEKAGDETAVRMNALPKHVASRTLTEATWNATIIEGDVAEEVARLKKLPGKNILKYGTGELDRTLLEHRLVDEYHFWMFPVVAGGGQRLFDGLDTTHLKLVRSTPFASGIVVLTYEPKR</sequence>
<dbReference type="SUPFAM" id="SSF53597">
    <property type="entry name" value="Dihydrofolate reductase-like"/>
    <property type="match status" value="1"/>
</dbReference>
<feature type="domain" description="Bacterial bifunctional deaminase-reductase C-terminal" evidence="1">
    <location>
        <begin position="3"/>
        <end position="173"/>
    </location>
</feature>